<evidence type="ECO:0000256" key="1">
    <source>
        <dbReference type="SAM" id="MobiDB-lite"/>
    </source>
</evidence>
<gene>
    <name evidence="2" type="ORF">CCAX7_44640</name>
</gene>
<evidence type="ECO:0000313" key="3">
    <source>
        <dbReference type="Proteomes" id="UP000287394"/>
    </source>
</evidence>
<accession>A0A402CX52</accession>
<dbReference type="RefSeq" id="WP_119321907.1">
    <property type="nucleotide sequence ID" value="NZ_AP025739.1"/>
</dbReference>
<protein>
    <submittedName>
        <fullName evidence="2">Uncharacterized protein</fullName>
    </submittedName>
</protein>
<dbReference type="Proteomes" id="UP000287394">
    <property type="component" value="Chromosome"/>
</dbReference>
<dbReference type="AlphaFoldDB" id="A0A402CX52"/>
<sequence>MNMLYVVAPIMIALLTLAPMLFRDGSAERERSLERKPRRAPPLSSKDVWGADGLRPGRIDRTPREESKRQLPGSPEHGPKIIQLRDEVGVKSASLMENISSMIEFMARVNLAVQGYMILPTAGRSRDENNWD</sequence>
<proteinExistence type="predicted"/>
<organism evidence="2 3">
    <name type="scientific">Capsulimonas corticalis</name>
    <dbReference type="NCBI Taxonomy" id="2219043"/>
    <lineage>
        <taxon>Bacteria</taxon>
        <taxon>Bacillati</taxon>
        <taxon>Armatimonadota</taxon>
        <taxon>Armatimonadia</taxon>
        <taxon>Capsulimonadales</taxon>
        <taxon>Capsulimonadaceae</taxon>
        <taxon>Capsulimonas</taxon>
    </lineage>
</organism>
<evidence type="ECO:0000313" key="2">
    <source>
        <dbReference type="EMBL" id="BDI32413.1"/>
    </source>
</evidence>
<feature type="compositionally biased region" description="Basic and acidic residues" evidence="1">
    <location>
        <begin position="55"/>
        <end position="69"/>
    </location>
</feature>
<dbReference type="KEGG" id="ccot:CCAX7_44640"/>
<name>A0A402CX52_9BACT</name>
<reference evidence="2 3" key="1">
    <citation type="journal article" date="2019" name="Int. J. Syst. Evol. Microbiol.">
        <title>Capsulimonas corticalis gen. nov., sp. nov., an aerobic capsulated bacterium, of a novel bacterial order, Capsulimonadales ord. nov., of the class Armatimonadia of the phylum Armatimonadetes.</title>
        <authorList>
            <person name="Li J."/>
            <person name="Kudo C."/>
            <person name="Tonouchi A."/>
        </authorList>
    </citation>
    <scope>NUCLEOTIDE SEQUENCE [LARGE SCALE GENOMIC DNA]</scope>
    <source>
        <strain evidence="2 3">AX-7</strain>
    </source>
</reference>
<dbReference type="EMBL" id="AP025739">
    <property type="protein sequence ID" value="BDI32413.1"/>
    <property type="molecule type" value="Genomic_DNA"/>
</dbReference>
<feature type="region of interest" description="Disordered" evidence="1">
    <location>
        <begin position="27"/>
        <end position="80"/>
    </location>
</feature>
<keyword evidence="3" id="KW-1185">Reference proteome</keyword>